<accession>A0A067SHF7</accession>
<dbReference type="HOGENOM" id="CLU_072115_0_0_1"/>
<protein>
    <submittedName>
        <fullName evidence="1">Uncharacterized protein</fullName>
    </submittedName>
</protein>
<dbReference type="EMBL" id="KL142417">
    <property type="protein sequence ID" value="KDR67159.1"/>
    <property type="molecule type" value="Genomic_DNA"/>
</dbReference>
<organism evidence="1 2">
    <name type="scientific">Galerina marginata (strain CBS 339.88)</name>
    <dbReference type="NCBI Taxonomy" id="685588"/>
    <lineage>
        <taxon>Eukaryota</taxon>
        <taxon>Fungi</taxon>
        <taxon>Dikarya</taxon>
        <taxon>Basidiomycota</taxon>
        <taxon>Agaricomycotina</taxon>
        <taxon>Agaricomycetes</taxon>
        <taxon>Agaricomycetidae</taxon>
        <taxon>Agaricales</taxon>
        <taxon>Agaricineae</taxon>
        <taxon>Strophariaceae</taxon>
        <taxon>Galerina</taxon>
    </lineage>
</organism>
<dbReference type="OrthoDB" id="3059469at2759"/>
<evidence type="ECO:0000313" key="2">
    <source>
        <dbReference type="Proteomes" id="UP000027222"/>
    </source>
</evidence>
<evidence type="ECO:0000313" key="1">
    <source>
        <dbReference type="EMBL" id="KDR67159.1"/>
    </source>
</evidence>
<dbReference type="AlphaFoldDB" id="A0A067SHF7"/>
<keyword evidence="2" id="KW-1185">Reference proteome</keyword>
<reference evidence="2" key="1">
    <citation type="journal article" date="2014" name="Proc. Natl. Acad. Sci. U.S.A.">
        <title>Extensive sampling of basidiomycete genomes demonstrates inadequacy of the white-rot/brown-rot paradigm for wood decay fungi.</title>
        <authorList>
            <person name="Riley R."/>
            <person name="Salamov A.A."/>
            <person name="Brown D.W."/>
            <person name="Nagy L.G."/>
            <person name="Floudas D."/>
            <person name="Held B.W."/>
            <person name="Levasseur A."/>
            <person name="Lombard V."/>
            <person name="Morin E."/>
            <person name="Otillar R."/>
            <person name="Lindquist E.A."/>
            <person name="Sun H."/>
            <person name="LaButti K.M."/>
            <person name="Schmutz J."/>
            <person name="Jabbour D."/>
            <person name="Luo H."/>
            <person name="Baker S.E."/>
            <person name="Pisabarro A.G."/>
            <person name="Walton J.D."/>
            <person name="Blanchette R.A."/>
            <person name="Henrissat B."/>
            <person name="Martin F."/>
            <person name="Cullen D."/>
            <person name="Hibbett D.S."/>
            <person name="Grigoriev I.V."/>
        </authorList>
    </citation>
    <scope>NUCLEOTIDE SEQUENCE [LARGE SCALE GENOMIC DNA]</scope>
    <source>
        <strain evidence="2">CBS 339.88</strain>
    </source>
</reference>
<feature type="non-terminal residue" evidence="1">
    <location>
        <position position="1"/>
    </location>
</feature>
<proteinExistence type="predicted"/>
<gene>
    <name evidence="1" type="ORF">GALMADRAFT_80099</name>
</gene>
<dbReference type="Proteomes" id="UP000027222">
    <property type="component" value="Unassembled WGS sequence"/>
</dbReference>
<sequence>RPADTFRRALTVISETLAFPGQVPQVANRFEWNADLLEYGHIVFNGWDDQARMRLAANTIPTMSTMSDVLNYAVNHGLAFNIGVPLRHFDKWTPKQITTLERKGARNYYVTGFIETSLSANLDISSIPAYLVKLADLLFRPHARAFIGLGGPYSWVARRFGGVELLSLYMSGPSIQVTRHYRGANDSDQILYLGIHWDEVSEAEKNILLGYVPSEKGSAERWMFPPPEVLEDRCNHWAGIWNPALEALYNHIASKIESKKAKPLSQTEWTKVFRPFNDRYAAYKPSSENIEEIRLICERYLVPTDWDRMALKKIQIPEYRIL</sequence>
<name>A0A067SHF7_GALM3</name>